<feature type="disulfide bond" evidence="9">
    <location>
        <begin position="73"/>
        <end position="121"/>
    </location>
</feature>
<keyword evidence="8" id="KW-0479">Metal-binding</keyword>
<dbReference type="Pfam" id="PF00068">
    <property type="entry name" value="Phospholip_A2_1"/>
    <property type="match status" value="1"/>
</dbReference>
<keyword evidence="4 10" id="KW-0964">Secreted</keyword>
<comment type="subcellular location">
    <subcellularLocation>
        <location evidence="2 10">Secreted</location>
    </subcellularLocation>
</comment>
<dbReference type="PROSITE" id="PS00119">
    <property type="entry name" value="PA2_ASP"/>
    <property type="match status" value="1"/>
</dbReference>
<evidence type="ECO:0000259" key="12">
    <source>
        <dbReference type="SMART" id="SM00085"/>
    </source>
</evidence>
<accession>A0AAV4XLN5</accession>
<feature type="binding site" evidence="8">
    <location>
        <position position="52"/>
    </location>
    <ligand>
        <name>Ca(2+)</name>
        <dbReference type="ChEBI" id="CHEBI:29108"/>
    </ligand>
</feature>
<dbReference type="InterPro" id="IPR036444">
    <property type="entry name" value="PLipase_A2_dom_sf"/>
</dbReference>
<feature type="disulfide bond" evidence="9">
    <location>
        <begin position="51"/>
        <end position="67"/>
    </location>
</feature>
<evidence type="ECO:0000256" key="1">
    <source>
        <dbReference type="ARBA" id="ARBA00001604"/>
    </source>
</evidence>
<dbReference type="Proteomes" id="UP001054945">
    <property type="component" value="Unassembled WGS sequence"/>
</dbReference>
<evidence type="ECO:0000256" key="7">
    <source>
        <dbReference type="PIRSR" id="PIRSR601211-1"/>
    </source>
</evidence>
<dbReference type="InterPro" id="IPR016090">
    <property type="entry name" value="PLA2-like_dom"/>
</dbReference>
<evidence type="ECO:0000256" key="10">
    <source>
        <dbReference type="RuleBase" id="RU361236"/>
    </source>
</evidence>
<organism evidence="13 14">
    <name type="scientific">Caerostris extrusa</name>
    <name type="common">Bark spider</name>
    <name type="synonym">Caerostris bankana</name>
    <dbReference type="NCBI Taxonomy" id="172846"/>
    <lineage>
        <taxon>Eukaryota</taxon>
        <taxon>Metazoa</taxon>
        <taxon>Ecdysozoa</taxon>
        <taxon>Arthropoda</taxon>
        <taxon>Chelicerata</taxon>
        <taxon>Arachnida</taxon>
        <taxon>Araneae</taxon>
        <taxon>Araneomorphae</taxon>
        <taxon>Entelegynae</taxon>
        <taxon>Araneoidea</taxon>
        <taxon>Araneidae</taxon>
        <taxon>Caerostris</taxon>
    </lineage>
</organism>
<dbReference type="EMBL" id="BPLR01000613">
    <property type="protein sequence ID" value="GIY96066.1"/>
    <property type="molecule type" value="Genomic_DNA"/>
</dbReference>
<dbReference type="GO" id="GO:0005509">
    <property type="term" value="F:calcium ion binding"/>
    <property type="evidence" value="ECO:0007669"/>
    <property type="project" value="InterPro"/>
</dbReference>
<dbReference type="PANTHER" id="PTHR11716:SF107">
    <property type="entry name" value="PHOSPHOLIPASE A2"/>
    <property type="match status" value="1"/>
</dbReference>
<evidence type="ECO:0000256" key="11">
    <source>
        <dbReference type="SAM" id="MobiDB-lite"/>
    </source>
</evidence>
<keyword evidence="10" id="KW-0443">Lipid metabolism</keyword>
<dbReference type="GO" id="GO:0006644">
    <property type="term" value="P:phospholipid metabolic process"/>
    <property type="evidence" value="ECO:0007669"/>
    <property type="project" value="InterPro"/>
</dbReference>
<dbReference type="SUPFAM" id="SSF57997">
    <property type="entry name" value="Tropomyosin"/>
    <property type="match status" value="1"/>
</dbReference>
<feature type="disulfide bond" evidence="9">
    <location>
        <begin position="79"/>
        <end position="114"/>
    </location>
</feature>
<evidence type="ECO:0000256" key="4">
    <source>
        <dbReference type="ARBA" id="ARBA00022525"/>
    </source>
</evidence>
<feature type="region of interest" description="Disordered" evidence="11">
    <location>
        <begin position="152"/>
        <end position="219"/>
    </location>
</feature>
<dbReference type="GO" id="GO:0004623">
    <property type="term" value="F:phospholipase A2 activity"/>
    <property type="evidence" value="ECO:0007669"/>
    <property type="project" value="UniProtKB-EC"/>
</dbReference>
<dbReference type="PROSITE" id="PS00118">
    <property type="entry name" value="PA2_HIS"/>
    <property type="match status" value="1"/>
</dbReference>
<proteinExistence type="inferred from homology"/>
<feature type="disulfide bond" evidence="9">
    <location>
        <begin position="66"/>
        <end position="128"/>
    </location>
</feature>
<feature type="binding site" evidence="8">
    <location>
        <position position="71"/>
    </location>
    <ligand>
        <name>Ca(2+)</name>
        <dbReference type="ChEBI" id="CHEBI:29108"/>
    </ligand>
</feature>
<dbReference type="InterPro" id="IPR033113">
    <property type="entry name" value="PLA2_histidine"/>
</dbReference>
<dbReference type="GO" id="GO:0016042">
    <property type="term" value="P:lipid catabolic process"/>
    <property type="evidence" value="ECO:0007669"/>
    <property type="project" value="InterPro"/>
</dbReference>
<dbReference type="GO" id="GO:0050482">
    <property type="term" value="P:arachidonate secretion"/>
    <property type="evidence" value="ECO:0007669"/>
    <property type="project" value="InterPro"/>
</dbReference>
<feature type="binding site" evidence="8">
    <location>
        <position position="50"/>
    </location>
    <ligand>
        <name>Ca(2+)</name>
        <dbReference type="ChEBI" id="CHEBI:29108"/>
    </ligand>
</feature>
<comment type="cofactor">
    <cofactor evidence="8">
        <name>Ca(2+)</name>
        <dbReference type="ChEBI" id="CHEBI:29108"/>
    </cofactor>
    <text evidence="8">Binds 1 Ca(2+) ion per subunit.</text>
</comment>
<feature type="compositionally biased region" description="Polar residues" evidence="11">
    <location>
        <begin position="203"/>
        <end position="219"/>
    </location>
</feature>
<keyword evidence="14" id="KW-1185">Reference proteome</keyword>
<dbReference type="SMART" id="SM00085">
    <property type="entry name" value="PA2c"/>
    <property type="match status" value="1"/>
</dbReference>
<keyword evidence="10" id="KW-0378">Hydrolase</keyword>
<feature type="active site" evidence="7">
    <location>
        <position position="122"/>
    </location>
</feature>
<dbReference type="InterPro" id="IPR033112">
    <property type="entry name" value="PLA2_Asp_AS"/>
</dbReference>
<feature type="domain" description="Phospholipase A2-like central" evidence="12">
    <location>
        <begin position="25"/>
        <end position="150"/>
    </location>
</feature>
<dbReference type="AlphaFoldDB" id="A0AAV4XLN5"/>
<keyword evidence="8 10" id="KW-0106">Calcium</keyword>
<evidence type="ECO:0000313" key="13">
    <source>
        <dbReference type="EMBL" id="GIY96066.1"/>
    </source>
</evidence>
<sequence length="219" mass="25048">MCFVSDWNSSPASSRHLSEAEKTRSIFQLGHMIRCQTGCDPLRYKRYGCFCGFKGAGQPVDNIDNCCLDHDWCYARLGCPPFMLYVLRYTWLCRKPGYAQCTGGNYANVIVNNCAFQLCECDRLFAKCISRYECPQKKAICWSNPLIANEQSRLDPEQSRSYPEQSRLDPEQSILDPEQSRLDSVQSRLDSVQSRLDPEQSRLDSVQSRLDTVQSNPDV</sequence>
<reference evidence="13 14" key="1">
    <citation type="submission" date="2021-06" db="EMBL/GenBank/DDBJ databases">
        <title>Caerostris extrusa draft genome.</title>
        <authorList>
            <person name="Kono N."/>
            <person name="Arakawa K."/>
        </authorList>
    </citation>
    <scope>NUCLEOTIDE SEQUENCE [LARGE SCALE GENOMIC DNA]</scope>
</reference>
<dbReference type="EC" id="3.1.1.4" evidence="10"/>
<dbReference type="PRINTS" id="PR00389">
    <property type="entry name" value="PHPHLIPASEA2"/>
</dbReference>
<evidence type="ECO:0000313" key="14">
    <source>
        <dbReference type="Proteomes" id="UP001054945"/>
    </source>
</evidence>
<name>A0AAV4XLN5_CAEEX</name>
<dbReference type="Gene3D" id="1.20.90.10">
    <property type="entry name" value="Phospholipase A2 domain"/>
    <property type="match status" value="1"/>
</dbReference>
<evidence type="ECO:0000256" key="9">
    <source>
        <dbReference type="PIRSR" id="PIRSR601211-3"/>
    </source>
</evidence>
<keyword evidence="5" id="KW-0865">Zymogen</keyword>
<dbReference type="SUPFAM" id="SSF48619">
    <property type="entry name" value="Phospholipase A2, PLA2"/>
    <property type="match status" value="1"/>
</dbReference>
<protein>
    <recommendedName>
        <fullName evidence="10">Phospholipase A2</fullName>
        <ecNumber evidence="10">3.1.1.4</ecNumber>
    </recommendedName>
</protein>
<keyword evidence="6 9" id="KW-1015">Disulfide bond</keyword>
<gene>
    <name evidence="13" type="primary">AVEN_154449_1</name>
    <name evidence="13" type="ORF">CEXT_402481</name>
</gene>
<comment type="catalytic activity">
    <reaction evidence="1 10">
        <text>a 1,2-diacyl-sn-glycero-3-phosphocholine + H2O = a 1-acyl-sn-glycero-3-phosphocholine + a fatty acid + H(+)</text>
        <dbReference type="Rhea" id="RHEA:15801"/>
        <dbReference type="ChEBI" id="CHEBI:15377"/>
        <dbReference type="ChEBI" id="CHEBI:15378"/>
        <dbReference type="ChEBI" id="CHEBI:28868"/>
        <dbReference type="ChEBI" id="CHEBI:57643"/>
        <dbReference type="ChEBI" id="CHEBI:58168"/>
        <dbReference type="EC" id="3.1.1.4"/>
    </reaction>
</comment>
<evidence type="ECO:0000256" key="6">
    <source>
        <dbReference type="ARBA" id="ARBA00023157"/>
    </source>
</evidence>
<evidence type="ECO:0000256" key="5">
    <source>
        <dbReference type="ARBA" id="ARBA00023145"/>
    </source>
</evidence>
<comment type="similarity">
    <text evidence="3">Belongs to the phospholipase A2 family. Group III subfamily.</text>
</comment>
<feature type="disulfide bond" evidence="9">
    <location>
        <begin position="101"/>
        <end position="119"/>
    </location>
</feature>
<dbReference type="GO" id="GO:0005576">
    <property type="term" value="C:extracellular region"/>
    <property type="evidence" value="ECO:0007669"/>
    <property type="project" value="UniProtKB-SubCell"/>
</dbReference>
<evidence type="ECO:0000256" key="3">
    <source>
        <dbReference type="ARBA" id="ARBA00009659"/>
    </source>
</evidence>
<feature type="active site" evidence="7">
    <location>
        <position position="70"/>
    </location>
</feature>
<feature type="compositionally biased region" description="Polar residues" evidence="11">
    <location>
        <begin position="182"/>
        <end position="194"/>
    </location>
</feature>
<evidence type="ECO:0000256" key="2">
    <source>
        <dbReference type="ARBA" id="ARBA00004613"/>
    </source>
</evidence>
<dbReference type="CDD" id="cd00125">
    <property type="entry name" value="PLA2c"/>
    <property type="match status" value="1"/>
</dbReference>
<comment type="caution">
    <text evidence="13">The sequence shown here is derived from an EMBL/GenBank/DDBJ whole genome shotgun (WGS) entry which is preliminary data.</text>
</comment>
<dbReference type="InterPro" id="IPR001211">
    <property type="entry name" value="PLA2"/>
</dbReference>
<evidence type="ECO:0000256" key="8">
    <source>
        <dbReference type="PIRSR" id="PIRSR601211-2"/>
    </source>
</evidence>
<dbReference type="PANTHER" id="PTHR11716">
    <property type="entry name" value="PHOSPHOLIPASE A2 FAMILY MEMBER"/>
    <property type="match status" value="1"/>
</dbReference>